<dbReference type="SUPFAM" id="SSF101690">
    <property type="entry name" value="PAZ domain"/>
    <property type="match status" value="1"/>
</dbReference>
<name>A0A1R2BF58_9CILI</name>
<evidence type="ECO:0000313" key="3">
    <source>
        <dbReference type="Proteomes" id="UP000187209"/>
    </source>
</evidence>
<dbReference type="AlphaFoldDB" id="A0A1R2BF58"/>
<dbReference type="InterPro" id="IPR014811">
    <property type="entry name" value="ArgoL1"/>
</dbReference>
<dbReference type="InterPro" id="IPR036085">
    <property type="entry name" value="PAZ_dom_sf"/>
</dbReference>
<dbReference type="Proteomes" id="UP000187209">
    <property type="component" value="Unassembled WGS sequence"/>
</dbReference>
<dbReference type="EMBL" id="MPUH01000695">
    <property type="protein sequence ID" value="OMJ75354.1"/>
    <property type="molecule type" value="Genomic_DNA"/>
</dbReference>
<proteinExistence type="predicted"/>
<evidence type="ECO:0000313" key="2">
    <source>
        <dbReference type="EMBL" id="OMJ75354.1"/>
    </source>
</evidence>
<accession>A0A1R2BF58</accession>
<organism evidence="2 3">
    <name type="scientific">Stentor coeruleus</name>
    <dbReference type="NCBI Taxonomy" id="5963"/>
    <lineage>
        <taxon>Eukaryota</taxon>
        <taxon>Sar</taxon>
        <taxon>Alveolata</taxon>
        <taxon>Ciliophora</taxon>
        <taxon>Postciliodesmatophora</taxon>
        <taxon>Heterotrichea</taxon>
        <taxon>Heterotrichida</taxon>
        <taxon>Stentoridae</taxon>
        <taxon>Stentor</taxon>
    </lineage>
</organism>
<protein>
    <recommendedName>
        <fullName evidence="1">Argonaute linker 1 domain-containing protein</fullName>
    </recommendedName>
</protein>
<comment type="caution">
    <text evidence="2">The sequence shown here is derived from an EMBL/GenBank/DDBJ whole genome shotgun (WGS) entry which is preliminary data.</text>
</comment>
<keyword evidence="3" id="KW-1185">Reference proteome</keyword>
<gene>
    <name evidence="2" type="ORF">SteCoe_25509</name>
</gene>
<evidence type="ECO:0000259" key="1">
    <source>
        <dbReference type="Pfam" id="PF08699"/>
    </source>
</evidence>
<dbReference type="Pfam" id="PF08699">
    <property type="entry name" value="ArgoL1"/>
    <property type="match status" value="1"/>
</dbReference>
<feature type="domain" description="Argonaute linker 1" evidence="1">
    <location>
        <begin position="137"/>
        <end position="181"/>
    </location>
</feature>
<reference evidence="2 3" key="1">
    <citation type="submission" date="2016-11" db="EMBL/GenBank/DDBJ databases">
        <title>The macronuclear genome of Stentor coeruleus: a giant cell with tiny introns.</title>
        <authorList>
            <person name="Slabodnick M."/>
            <person name="Ruby J.G."/>
            <person name="Reiff S.B."/>
            <person name="Swart E.C."/>
            <person name="Gosai S."/>
            <person name="Prabakaran S."/>
            <person name="Witkowska E."/>
            <person name="Larue G.E."/>
            <person name="Fisher S."/>
            <person name="Freeman R.M."/>
            <person name="Gunawardena J."/>
            <person name="Chu W."/>
            <person name="Stover N.A."/>
            <person name="Gregory B.D."/>
            <person name="Nowacki M."/>
            <person name="Derisi J."/>
            <person name="Roy S.W."/>
            <person name="Marshall W.F."/>
            <person name="Sood P."/>
        </authorList>
    </citation>
    <scope>NUCLEOTIDE SEQUENCE [LARGE SCALE GENOMIC DNA]</scope>
    <source>
        <strain evidence="2">WM001</strain>
    </source>
</reference>
<dbReference type="OrthoDB" id="445936at2759"/>
<sequence>METAMQALRPGYNQSGIPIQLQGNFFKFYHKQISFCLQRYSVFFTPDISYSLSKLRAKIIFMAKPQIVEHLGQFVFANTIIFSLQTSPEFIIETSYDNLNYTLRITPTGSLSQPKEIMHFYNKFFNRVQGMLKLVMIGRKFYDLDKAIKLSQHKLIIWPGYVNSVGYYEEGCLLNVDVSHRYLREITIYDQIKKIKKKSPHNFREVIAKLLIGASALTIYNKKSYKIDILIGICLHQVILKKMAKK</sequence>